<dbReference type="OrthoDB" id="9804823at2"/>
<evidence type="ECO:0000256" key="5">
    <source>
        <dbReference type="ARBA" id="ARBA00022801"/>
    </source>
</evidence>
<dbReference type="PANTHER" id="PTHR33653">
    <property type="entry name" value="RIBONUCLEASE VAPC2"/>
    <property type="match status" value="1"/>
</dbReference>
<evidence type="ECO:0000256" key="8">
    <source>
        <dbReference type="HAMAP-Rule" id="MF_00265"/>
    </source>
</evidence>
<dbReference type="AlphaFoldDB" id="A0A556A7G8"/>
<keyword evidence="5 8" id="KW-0378">Hydrolase</keyword>
<evidence type="ECO:0000259" key="9">
    <source>
        <dbReference type="Pfam" id="PF01850"/>
    </source>
</evidence>
<dbReference type="InterPro" id="IPR029060">
    <property type="entry name" value="PIN-like_dom_sf"/>
</dbReference>
<reference evidence="10 11" key="1">
    <citation type="submission" date="2019-07" db="EMBL/GenBank/DDBJ databases">
        <title>Qingshengfaniella alkalisoli gen. nov., sp. nov., isolated from saline soil.</title>
        <authorList>
            <person name="Xu L."/>
            <person name="Huang X.-X."/>
            <person name="Sun J.-Q."/>
        </authorList>
    </citation>
    <scope>NUCLEOTIDE SEQUENCE [LARGE SCALE GENOMIC DNA]</scope>
    <source>
        <strain evidence="10 11">DSM 27279</strain>
    </source>
</reference>
<keyword evidence="6 8" id="KW-0460">Magnesium</keyword>
<comment type="cofactor">
    <cofactor evidence="1 8">
        <name>Mg(2+)</name>
        <dbReference type="ChEBI" id="CHEBI:18420"/>
    </cofactor>
</comment>
<dbReference type="Gene3D" id="3.40.50.1010">
    <property type="entry name" value="5'-nuclease"/>
    <property type="match status" value="1"/>
</dbReference>
<keyword evidence="2 8" id="KW-1277">Toxin-antitoxin system</keyword>
<dbReference type="SUPFAM" id="SSF88723">
    <property type="entry name" value="PIN domain-like"/>
    <property type="match status" value="1"/>
</dbReference>
<organism evidence="10 11">
    <name type="scientific">Verticiella sediminum</name>
    <dbReference type="NCBI Taxonomy" id="1247510"/>
    <lineage>
        <taxon>Bacteria</taxon>
        <taxon>Pseudomonadati</taxon>
        <taxon>Pseudomonadota</taxon>
        <taxon>Betaproteobacteria</taxon>
        <taxon>Burkholderiales</taxon>
        <taxon>Alcaligenaceae</taxon>
        <taxon>Verticiella</taxon>
    </lineage>
</organism>
<dbReference type="EMBL" id="VLTJ01000042">
    <property type="protein sequence ID" value="TSH88809.1"/>
    <property type="molecule type" value="Genomic_DNA"/>
</dbReference>
<dbReference type="RefSeq" id="WP_143950925.1">
    <property type="nucleotide sequence ID" value="NZ_BAABMB010000005.1"/>
</dbReference>
<proteinExistence type="inferred from homology"/>
<dbReference type="GO" id="GO:0004540">
    <property type="term" value="F:RNA nuclease activity"/>
    <property type="evidence" value="ECO:0007669"/>
    <property type="project" value="InterPro"/>
</dbReference>
<evidence type="ECO:0000256" key="1">
    <source>
        <dbReference type="ARBA" id="ARBA00001946"/>
    </source>
</evidence>
<dbReference type="InterPro" id="IPR002716">
    <property type="entry name" value="PIN_dom"/>
</dbReference>
<sequence>MILLDTNVVSEPLRPAPEGRVIAWIDAQPLETLYLSVISVAELRSGVALLPAGRRRSNLQEHLEQRVLPMFAGRMLAFDMACSHAYAELLPKARAAGQAVETADAFIAAVAIANGFTVATRDTRPFRAAGVTVVNPWDDT</sequence>
<accession>A0A556A7G8</accession>
<evidence type="ECO:0000256" key="6">
    <source>
        <dbReference type="ARBA" id="ARBA00022842"/>
    </source>
</evidence>
<dbReference type="GO" id="GO:0016787">
    <property type="term" value="F:hydrolase activity"/>
    <property type="evidence" value="ECO:0007669"/>
    <property type="project" value="UniProtKB-KW"/>
</dbReference>
<dbReference type="HAMAP" id="MF_00265">
    <property type="entry name" value="VapC_Nob1"/>
    <property type="match status" value="1"/>
</dbReference>
<comment type="caution">
    <text evidence="10">The sequence shown here is derived from an EMBL/GenBank/DDBJ whole genome shotgun (WGS) entry which is preliminary data.</text>
</comment>
<keyword evidence="4 8" id="KW-0479">Metal-binding</keyword>
<keyword evidence="11" id="KW-1185">Reference proteome</keyword>
<dbReference type="EC" id="3.1.-.-" evidence="8"/>
<gene>
    <name evidence="8" type="primary">vapC</name>
    <name evidence="10" type="ORF">FOZ76_24505</name>
</gene>
<dbReference type="PANTHER" id="PTHR33653:SF1">
    <property type="entry name" value="RIBONUCLEASE VAPC2"/>
    <property type="match status" value="1"/>
</dbReference>
<name>A0A556A7G8_9BURK</name>
<evidence type="ECO:0000256" key="4">
    <source>
        <dbReference type="ARBA" id="ARBA00022723"/>
    </source>
</evidence>
<feature type="binding site" evidence="8">
    <location>
        <position position="104"/>
    </location>
    <ligand>
        <name>Mg(2+)</name>
        <dbReference type="ChEBI" id="CHEBI:18420"/>
    </ligand>
</feature>
<dbReference type="GO" id="GO:0000287">
    <property type="term" value="F:magnesium ion binding"/>
    <property type="evidence" value="ECO:0007669"/>
    <property type="project" value="UniProtKB-UniRule"/>
</dbReference>
<dbReference type="CDD" id="cd18731">
    <property type="entry name" value="PIN_NgFitB-like"/>
    <property type="match status" value="1"/>
</dbReference>
<evidence type="ECO:0000313" key="11">
    <source>
        <dbReference type="Proteomes" id="UP000318405"/>
    </source>
</evidence>
<dbReference type="GO" id="GO:0090729">
    <property type="term" value="F:toxin activity"/>
    <property type="evidence" value="ECO:0007669"/>
    <property type="project" value="UniProtKB-KW"/>
</dbReference>
<comment type="function">
    <text evidence="8">Toxic component of a toxin-antitoxin (TA) system. An RNase.</text>
</comment>
<protein>
    <recommendedName>
        <fullName evidence="8">Ribonuclease VapC</fullName>
        <shortName evidence="8">RNase VapC</shortName>
        <ecNumber evidence="8">3.1.-.-</ecNumber>
    </recommendedName>
    <alternativeName>
        <fullName evidence="8">Toxin VapC</fullName>
    </alternativeName>
</protein>
<comment type="similarity">
    <text evidence="7 8">Belongs to the PINc/VapC protein family.</text>
</comment>
<dbReference type="Proteomes" id="UP000318405">
    <property type="component" value="Unassembled WGS sequence"/>
</dbReference>
<evidence type="ECO:0000256" key="7">
    <source>
        <dbReference type="ARBA" id="ARBA00038093"/>
    </source>
</evidence>
<evidence type="ECO:0000256" key="2">
    <source>
        <dbReference type="ARBA" id="ARBA00022649"/>
    </source>
</evidence>
<dbReference type="Pfam" id="PF01850">
    <property type="entry name" value="PIN"/>
    <property type="match status" value="1"/>
</dbReference>
<feature type="binding site" evidence="8">
    <location>
        <position position="5"/>
    </location>
    <ligand>
        <name>Mg(2+)</name>
        <dbReference type="ChEBI" id="CHEBI:18420"/>
    </ligand>
</feature>
<dbReference type="InterPro" id="IPR022907">
    <property type="entry name" value="VapC_family"/>
</dbReference>
<feature type="domain" description="PIN" evidence="9">
    <location>
        <begin position="2"/>
        <end position="128"/>
    </location>
</feature>
<dbReference type="InterPro" id="IPR050556">
    <property type="entry name" value="Type_II_TA_system_RNase"/>
</dbReference>
<evidence type="ECO:0000256" key="3">
    <source>
        <dbReference type="ARBA" id="ARBA00022722"/>
    </source>
</evidence>
<keyword evidence="3 8" id="KW-0540">Nuclease</keyword>
<evidence type="ECO:0000313" key="10">
    <source>
        <dbReference type="EMBL" id="TSH88809.1"/>
    </source>
</evidence>
<keyword evidence="8" id="KW-0800">Toxin</keyword>